<dbReference type="InterPro" id="IPR010052">
    <property type="entry name" value="T2SS_protein-GspI"/>
</dbReference>
<dbReference type="InterPro" id="IPR012902">
    <property type="entry name" value="N_methyl_site"/>
</dbReference>
<dbReference type="GO" id="GO:0005886">
    <property type="term" value="C:plasma membrane"/>
    <property type="evidence" value="ECO:0007669"/>
    <property type="project" value="UniProtKB-SubCell"/>
</dbReference>
<organism evidence="10">
    <name type="scientific">uncultured bacterium Rifle_16ft_4_minimus_4226</name>
    <dbReference type="NCBI Taxonomy" id="1665160"/>
    <lineage>
        <taxon>Bacteria</taxon>
        <taxon>environmental samples</taxon>
    </lineage>
</organism>
<dbReference type="NCBIfam" id="TIGR02532">
    <property type="entry name" value="IV_pilin_GFxxxE"/>
    <property type="match status" value="1"/>
</dbReference>
<dbReference type="Pfam" id="PF07963">
    <property type="entry name" value="N_methyl"/>
    <property type="match status" value="1"/>
</dbReference>
<sequence length="157" mass="17794">MKVQRDNEGEGGFTLLEIMVAMAILAIALTLVIEIFAGGVRAAWLSREYTKAVFLAQEKMEELRLRDTFSPGIESGELEGGYTWKAEIKPFPIYSEQEINETESELPIEPYELKLELFLPAKEKNKSVKLATLLLRGKNIQQQVTVTHEEETDSEMD</sequence>
<dbReference type="SUPFAM" id="SSF54523">
    <property type="entry name" value="Pili subunits"/>
    <property type="match status" value="1"/>
</dbReference>
<evidence type="ECO:0000256" key="1">
    <source>
        <dbReference type="ARBA" id="ARBA00004377"/>
    </source>
</evidence>
<comment type="subcellular location">
    <subcellularLocation>
        <location evidence="1">Cell inner membrane</location>
        <topology evidence="1">Single-pass membrane protein</topology>
    </subcellularLocation>
</comment>
<dbReference type="GO" id="GO:0015628">
    <property type="term" value="P:protein secretion by the type II secretion system"/>
    <property type="evidence" value="ECO:0007669"/>
    <property type="project" value="InterPro"/>
</dbReference>
<keyword evidence="7 9" id="KW-1133">Transmembrane helix</keyword>
<dbReference type="GO" id="GO:0015627">
    <property type="term" value="C:type II protein secretion system complex"/>
    <property type="evidence" value="ECO:0007669"/>
    <property type="project" value="InterPro"/>
</dbReference>
<evidence type="ECO:0000256" key="9">
    <source>
        <dbReference type="SAM" id="Phobius"/>
    </source>
</evidence>
<accession>A0A0H4TTK0</accession>
<keyword evidence="8 9" id="KW-0472">Membrane</keyword>
<proteinExistence type="inferred from homology"/>
<comment type="similarity">
    <text evidence="2">Belongs to the GSP I family.</text>
</comment>
<dbReference type="AlphaFoldDB" id="A0A0H4TTK0"/>
<keyword evidence="5" id="KW-0997">Cell inner membrane</keyword>
<reference evidence="10" key="1">
    <citation type="journal article" date="2015" name="ISME J.">
        <title>Aquifer environment selects for microbial species cohorts in sediment and groundwater.</title>
        <authorList>
            <person name="Hug L.A."/>
            <person name="Thomas B.C."/>
            <person name="Brown C.T."/>
            <person name="Frischkorn K.R."/>
            <person name="Williams K.H."/>
            <person name="Tringe S.G."/>
            <person name="Banfield J.F."/>
        </authorList>
    </citation>
    <scope>NUCLEOTIDE SEQUENCE</scope>
</reference>
<dbReference type="PANTHER" id="PTHR38779">
    <property type="entry name" value="TYPE II SECRETION SYSTEM PROTEIN I-RELATED"/>
    <property type="match status" value="1"/>
</dbReference>
<evidence type="ECO:0000313" key="10">
    <source>
        <dbReference type="EMBL" id="AKQ04179.1"/>
    </source>
</evidence>
<dbReference type="InterPro" id="IPR045584">
    <property type="entry name" value="Pilin-like"/>
</dbReference>
<protein>
    <submittedName>
        <fullName evidence="10">General secretion pathway protein I, GspI</fullName>
    </submittedName>
</protein>
<evidence type="ECO:0000256" key="2">
    <source>
        <dbReference type="ARBA" id="ARBA00008358"/>
    </source>
</evidence>
<keyword evidence="3" id="KW-1003">Cell membrane</keyword>
<dbReference type="PANTHER" id="PTHR38779:SF2">
    <property type="entry name" value="TYPE II SECRETION SYSTEM PROTEIN I-RELATED"/>
    <property type="match status" value="1"/>
</dbReference>
<evidence type="ECO:0000256" key="7">
    <source>
        <dbReference type="ARBA" id="ARBA00022989"/>
    </source>
</evidence>
<dbReference type="EMBL" id="KT007030">
    <property type="protein sequence ID" value="AKQ04179.1"/>
    <property type="molecule type" value="Genomic_DNA"/>
</dbReference>
<keyword evidence="6 9" id="KW-0812">Transmembrane</keyword>
<evidence type="ECO:0000256" key="5">
    <source>
        <dbReference type="ARBA" id="ARBA00022519"/>
    </source>
</evidence>
<keyword evidence="4" id="KW-0488">Methylation</keyword>
<evidence type="ECO:0000256" key="3">
    <source>
        <dbReference type="ARBA" id="ARBA00022475"/>
    </source>
</evidence>
<name>A0A0H4TTK0_9BACT</name>
<evidence type="ECO:0000256" key="4">
    <source>
        <dbReference type="ARBA" id="ARBA00022481"/>
    </source>
</evidence>
<evidence type="ECO:0000256" key="6">
    <source>
        <dbReference type="ARBA" id="ARBA00022692"/>
    </source>
</evidence>
<feature type="transmembrane region" description="Helical" evidence="9">
    <location>
        <begin position="12"/>
        <end position="37"/>
    </location>
</feature>
<evidence type="ECO:0000256" key="8">
    <source>
        <dbReference type="ARBA" id="ARBA00023136"/>
    </source>
</evidence>
<dbReference type="PROSITE" id="PS00409">
    <property type="entry name" value="PROKAR_NTER_METHYL"/>
    <property type="match status" value="1"/>
</dbReference>